<comment type="caution">
    <text evidence="11">The sequence shown here is derived from an EMBL/GenBank/DDBJ whole genome shotgun (WGS) entry which is preliminary data.</text>
</comment>
<dbReference type="PANTHER" id="PTHR43470:SF6">
    <property type="entry name" value="PHOSPHATE TRANSPORT SYSTEM PERMEASE PROTEIN PSTA"/>
    <property type="match status" value="1"/>
</dbReference>
<dbReference type="Gene3D" id="1.10.3720.10">
    <property type="entry name" value="MetI-like"/>
    <property type="match status" value="1"/>
</dbReference>
<feature type="transmembrane region" description="Helical" evidence="9">
    <location>
        <begin position="298"/>
        <end position="327"/>
    </location>
</feature>
<feature type="domain" description="ABC transmembrane type-1" evidence="10">
    <location>
        <begin position="302"/>
        <end position="534"/>
    </location>
</feature>
<evidence type="ECO:0000259" key="10">
    <source>
        <dbReference type="PROSITE" id="PS50928"/>
    </source>
</evidence>
<dbReference type="AlphaFoldDB" id="A0A917JN60"/>
<evidence type="ECO:0000256" key="4">
    <source>
        <dbReference type="ARBA" id="ARBA00022448"/>
    </source>
</evidence>
<accession>A0A917JN60</accession>
<evidence type="ECO:0000256" key="1">
    <source>
        <dbReference type="ARBA" id="ARBA00004651"/>
    </source>
</evidence>
<keyword evidence="8 9" id="KW-0472">Membrane</keyword>
<organism evidence="11 12">
    <name type="scientific">Shewanella gelidii</name>
    <dbReference type="NCBI Taxonomy" id="1642821"/>
    <lineage>
        <taxon>Bacteria</taxon>
        <taxon>Pseudomonadati</taxon>
        <taxon>Pseudomonadota</taxon>
        <taxon>Gammaproteobacteria</taxon>
        <taxon>Alteromonadales</taxon>
        <taxon>Shewanellaceae</taxon>
        <taxon>Shewanella</taxon>
    </lineage>
</organism>
<reference evidence="11" key="2">
    <citation type="submission" date="2020-09" db="EMBL/GenBank/DDBJ databases">
        <authorList>
            <person name="Sun Q."/>
            <person name="Ohkuma M."/>
        </authorList>
    </citation>
    <scope>NUCLEOTIDE SEQUENCE</scope>
    <source>
        <strain evidence="11">JCM 30804</strain>
    </source>
</reference>
<dbReference type="PROSITE" id="PS50928">
    <property type="entry name" value="ABC_TM1"/>
    <property type="match status" value="1"/>
</dbReference>
<dbReference type="Proteomes" id="UP000613743">
    <property type="component" value="Unassembled WGS sequence"/>
</dbReference>
<evidence type="ECO:0000313" key="11">
    <source>
        <dbReference type="EMBL" id="GGI74921.1"/>
    </source>
</evidence>
<dbReference type="RefSeq" id="WP_188918590.1">
    <property type="nucleotide sequence ID" value="NZ_BMPZ01000002.1"/>
</dbReference>
<keyword evidence="5 9" id="KW-1003">Cell membrane</keyword>
<dbReference type="InterPro" id="IPR005672">
    <property type="entry name" value="Phosphate_PstA"/>
</dbReference>
<dbReference type="InterPro" id="IPR035906">
    <property type="entry name" value="MetI-like_sf"/>
</dbReference>
<feature type="transmembrane region" description="Helical" evidence="9">
    <location>
        <begin position="435"/>
        <end position="456"/>
    </location>
</feature>
<evidence type="ECO:0000256" key="9">
    <source>
        <dbReference type="RuleBase" id="RU363043"/>
    </source>
</evidence>
<protein>
    <recommendedName>
        <fullName evidence="3 9">Phosphate transport system permease protein PstA</fullName>
    </recommendedName>
</protein>
<reference evidence="11" key="1">
    <citation type="journal article" date="2014" name="Int. J. Syst. Evol. Microbiol.">
        <title>Complete genome sequence of Corynebacterium casei LMG S-19264T (=DSM 44701T), isolated from a smear-ripened cheese.</title>
        <authorList>
            <consortium name="US DOE Joint Genome Institute (JGI-PGF)"/>
            <person name="Walter F."/>
            <person name="Albersmeier A."/>
            <person name="Kalinowski J."/>
            <person name="Ruckert C."/>
        </authorList>
    </citation>
    <scope>NUCLEOTIDE SEQUENCE</scope>
    <source>
        <strain evidence="11">JCM 30804</strain>
    </source>
</reference>
<evidence type="ECO:0000256" key="2">
    <source>
        <dbReference type="ARBA" id="ARBA00007069"/>
    </source>
</evidence>
<keyword evidence="7 9" id="KW-1133">Transmembrane helix</keyword>
<dbReference type="GO" id="GO:0005315">
    <property type="term" value="F:phosphate transmembrane transporter activity"/>
    <property type="evidence" value="ECO:0007669"/>
    <property type="project" value="InterPro"/>
</dbReference>
<feature type="transmembrane region" description="Helical" evidence="9">
    <location>
        <begin position="339"/>
        <end position="365"/>
    </location>
</feature>
<dbReference type="InterPro" id="IPR000515">
    <property type="entry name" value="MetI-like"/>
</dbReference>
<dbReference type="SUPFAM" id="SSF161098">
    <property type="entry name" value="MetI-like"/>
    <property type="match status" value="1"/>
</dbReference>
<evidence type="ECO:0000256" key="5">
    <source>
        <dbReference type="ARBA" id="ARBA00022475"/>
    </source>
</evidence>
<keyword evidence="12" id="KW-1185">Reference proteome</keyword>
<evidence type="ECO:0000256" key="6">
    <source>
        <dbReference type="ARBA" id="ARBA00022692"/>
    </source>
</evidence>
<evidence type="ECO:0000256" key="8">
    <source>
        <dbReference type="ARBA" id="ARBA00023136"/>
    </source>
</evidence>
<keyword evidence="4" id="KW-0813">Transport</keyword>
<evidence type="ECO:0000256" key="3">
    <source>
        <dbReference type="ARBA" id="ARBA00016864"/>
    </source>
</evidence>
<evidence type="ECO:0000256" key="7">
    <source>
        <dbReference type="ARBA" id="ARBA00022989"/>
    </source>
</evidence>
<feature type="transmembrane region" description="Helical" evidence="9">
    <location>
        <begin position="515"/>
        <end position="537"/>
    </location>
</feature>
<feature type="transmembrane region" description="Helical" evidence="9">
    <location>
        <begin position="12"/>
        <end position="35"/>
    </location>
</feature>
<comment type="similarity">
    <text evidence="2 9">Belongs to the binding-protein-dependent transport system permease family. CysTW subfamily.</text>
</comment>
<dbReference type="EMBL" id="BMPZ01000002">
    <property type="protein sequence ID" value="GGI74921.1"/>
    <property type="molecule type" value="Genomic_DNA"/>
</dbReference>
<dbReference type="NCBIfam" id="TIGR00974">
    <property type="entry name" value="3a0107s02c"/>
    <property type="match status" value="1"/>
</dbReference>
<dbReference type="GO" id="GO:0005886">
    <property type="term" value="C:plasma membrane"/>
    <property type="evidence" value="ECO:0007669"/>
    <property type="project" value="UniProtKB-SubCell"/>
</dbReference>
<dbReference type="CDD" id="cd06261">
    <property type="entry name" value="TM_PBP2"/>
    <property type="match status" value="1"/>
</dbReference>
<dbReference type="GO" id="GO:0035435">
    <property type="term" value="P:phosphate ion transmembrane transport"/>
    <property type="evidence" value="ECO:0007669"/>
    <property type="project" value="InterPro"/>
</dbReference>
<evidence type="ECO:0000313" key="12">
    <source>
        <dbReference type="Proteomes" id="UP000613743"/>
    </source>
</evidence>
<feature type="transmembrane region" description="Helical" evidence="9">
    <location>
        <begin position="385"/>
        <end position="407"/>
    </location>
</feature>
<proteinExistence type="inferred from homology"/>
<sequence>MGKWFKSGSPWIWMTGGAVSLSLIAVLGLLLLIAWRGLSYFWPATVYQWELQNQQGERSILIGEIYDVEEVPTERLVSAGHKFNEHPGDTVKRYLVKTGNREFVGLDFRWILATDIISREEPSDVAVLERTKNGNFYGYPIAVVEAGKRIDGEGVQEKLMQLIERSSDLTARALDLQKSDIGTINYELERLRLKERGYELDGDLTATRKQEIIDQTKQLNDDYLVLEKELFSLRDQAGRDAVIVKDMRGQDVTLKLDSIIDVSYTNRLSAIEKVGHWFVGVGRFLSDDPREANTEGGVFPAIFGTVFMVMLMAVIVTPFGVVAAIYLHEYAKKGPITKMIRIAVINLAGVPSIVYGVFGLGFFVYMVGGSLDQLFYPEALPAPTFGSPGVIWSALTLAILTLPVVIVSTEEGLSRIPSAVRQGSLALGATKAETLWRIVIPMASPAIMTGLILAVARAAGEVAPLMLVGVVKLAPTLPIDMNFPFVHLERKFMHLGFHIYDVGFQSPNVEAARPLVYATSFLLVSVIVALNLTAISVRNHLREKFRSLEH</sequence>
<gene>
    <name evidence="11" type="primary">pstA</name>
    <name evidence="11" type="ORF">GCM10009332_10480</name>
</gene>
<dbReference type="Pfam" id="PF00528">
    <property type="entry name" value="BPD_transp_1"/>
    <property type="match status" value="1"/>
</dbReference>
<dbReference type="PANTHER" id="PTHR43470">
    <property type="entry name" value="PHOSPHATE TRANSPORT SYSTEM PERMEASE PROTEIN PSTA-RELATED"/>
    <property type="match status" value="1"/>
</dbReference>
<comment type="subcellular location">
    <subcellularLocation>
        <location evidence="9">Cell inner membrane</location>
        <topology evidence="9">Multi-pass membrane protein</topology>
    </subcellularLocation>
    <subcellularLocation>
        <location evidence="1">Cell membrane</location>
        <topology evidence="1">Multi-pass membrane protein</topology>
    </subcellularLocation>
</comment>
<keyword evidence="6 9" id="KW-0812">Transmembrane</keyword>
<name>A0A917JN60_9GAMM</name>